<dbReference type="GO" id="GO:0007411">
    <property type="term" value="P:axon guidance"/>
    <property type="evidence" value="ECO:0000318"/>
    <property type="project" value="GO_Central"/>
</dbReference>
<feature type="domain" description="Laminin EGF-like" evidence="12">
    <location>
        <begin position="455"/>
        <end position="508"/>
    </location>
</feature>
<dbReference type="Pfam" id="PF00055">
    <property type="entry name" value="Laminin_N"/>
    <property type="match status" value="1"/>
</dbReference>
<comment type="caution">
    <text evidence="10">Lacks conserved residue(s) required for the propagation of feature annotation.</text>
</comment>
<evidence type="ECO:0000256" key="1">
    <source>
        <dbReference type="ARBA" id="ARBA00004302"/>
    </source>
</evidence>
<dbReference type="FunFam" id="2.10.25.10:FF:000188">
    <property type="entry name" value="Laminin subunit gamma 2"/>
    <property type="match status" value="1"/>
</dbReference>
<dbReference type="GO" id="GO:0005201">
    <property type="term" value="F:extracellular matrix structural constituent"/>
    <property type="evidence" value="ECO:0000318"/>
    <property type="project" value="GO_Central"/>
</dbReference>
<feature type="disulfide bond" evidence="10">
    <location>
        <begin position="720"/>
        <end position="737"/>
    </location>
</feature>
<feature type="disulfide bond" evidence="10">
    <location>
        <begin position="479"/>
        <end position="488"/>
    </location>
</feature>
<dbReference type="PRINTS" id="PR00011">
    <property type="entry name" value="EGFLAMININ"/>
</dbReference>
<dbReference type="Pfam" id="PF00053">
    <property type="entry name" value="EGF_laminin"/>
    <property type="match status" value="9"/>
</dbReference>
<dbReference type="GO" id="GO:0009887">
    <property type="term" value="P:animal organ morphogenesis"/>
    <property type="evidence" value="ECO:0000318"/>
    <property type="project" value="GO_Central"/>
</dbReference>
<dbReference type="SMART" id="SM00281">
    <property type="entry name" value="LamB"/>
    <property type="match status" value="1"/>
</dbReference>
<evidence type="ECO:0000259" key="14">
    <source>
        <dbReference type="PROSITE" id="PS51117"/>
    </source>
</evidence>
<dbReference type="PANTHER" id="PTHR10574">
    <property type="entry name" value="NETRIN/LAMININ-RELATED"/>
    <property type="match status" value="1"/>
</dbReference>
<evidence type="ECO:0000256" key="8">
    <source>
        <dbReference type="ARBA" id="ARBA00023180"/>
    </source>
</evidence>
<sequence length="1851" mass="204028">MAAVAALVASFALILQQISTNLANPSQGTANVAFMKQAEAQITCGLRAREKYFAVSQMSQSPRNRVESTCDAYDPELSHNASNLVDNNESTWWQSTASVGTANITIRLTGPAFKQFYVDTIQIKFGEYYRPRQMALKKSINNGQSFDDWHYFVSYPDPDKQCKEKFDETLQTQPSKENDVLCTGYPDVNSQSIGQVVEWKPHFLRGQLENPSQKLLEWINVTDIRLEFITMERVFDVLAAKWHHYAVSEVRVFGFCACNGQGTGCKFNSTVGDFQCVCQPGSCGYYCDECCPAYNQYPWKKGGKGPLIVDTAAACQPCNCHDHSFVCVYNETVARMNASLDMSRQYSGGGVCQDCKHNTEGINCERCRPLYYRPENRSQNAVDACESCNCSEAGSRDHALPGVLHLDCLRDVNASETMKPGDCFCKNNTMGRRCHLCKPGFFNLTSNNPLGCQVCDCDTAGARNSSNICEGDAHGQCPCKQNVQGLRCDTCNNTYYGLSRQDTHGCRPCLCDYGGSSSPVCNKTDGQCKCLPNIDGRQCDRPLDEYYFPDLHFIGADFSHQKSEVGQSSVSWVTSFTVVDRTNKTSGSFSLVISYQSATRQEVTGSVTSPEGTTTQQVTLPPCNQTCHQNLSVFGEMSLTGKVTVNVTAANDDFRGVRASVVPREFYEASALGDRRDAFIGNCSVTTNSVRVGEDAEDLCKAGVFTLTTDYLGQALACECNRDGSVNLTCQKYAGQCHCKPGVTGRKCDQCQQGFYNLTTTGCSAKVNVSHDMTLVAKVNVSHDMTLVAKVNVLHDMTLVAKVNVSHDMTLVAKVNVSHDMTLVAKVNVSHDMTLVAKVNVSHDMTLVAKVNMSHDMSLVAKVNVSHEMTLVAKVNVSHDMTLVAKVNVSHDMTLVAKVNVSHDMTLVAKVNVSHDMTLVAKVNVSHDMTLVAKVNMSHDMSLVAKVNVSHEMTLVAKVNVSHDMTLVAKASASALLTQKGECVTGVTQLTGDGILLLAARLVAVIQWVLWISSVISQQASAVGHAVEYVTRRVASVLASTKKAFNNYSTKKAFNNYSTKKAFNNYSTKKAFNNYSTKKAFNNYSTKKAFNNYSTKKAFNNFSTKKAFNNYSTKKAFNNYSTKKAFNNYSTKKAFNNYSTKKAFNNYSTKKAFNNYSTKKAFNNFSTKKAFNNYSTKKAFNNFSTKKAFNNYSTKKAFNNYSTKKAFNNYSTKKAFNNYSTKKAFNNYSTKKAFNNYSTKKAFNNFSTKKAFNNYSTKKAFNNFSTKKAFNNFSTKKAFNNFSTKKAFNNFSTKKAFNNYSTKKAFNNFSTKKAFNNYSTKKAFNNFSAKKAGITTNCRSTTQFVYQRSVGLDLWTLGEEDSVAGLQVLQYRMPGSGMEMLRGNVSTSQTLYWKAHSNFTQTSLVGAYGGNLSFTLHMSNQSGNTIGPNVKVIMKGLHNVTIEAAVASIPVAVPTTRSVFMREISWLYRGSSEPVSRAHFMLVLAKPRAILVTASLYTSGGQDYFSSPPVGDRALEVEQCACGPEYSGLSCERCAPGHHRVNVSGDPFYGKCIPCNCNNHTNDCYADTGLCYNCKHNTAGEHCELCDDGFYGNAADGTPGDCKQCPCDAPRTTTAFSDVRRLQAKSDRGIRSGTEHRCAPGHHRVNVSGDPFYGKCIPCNCNNHTNDCYADTGLCYNCKHNTTGEHCELCDDGFYGNTTDGTPGDCKQCPCDAPRTTTSMCMEDAGRPVCLNCSEGYEGVTCQTCESRYFGKPLDPGGNCSLCQCNNNTEICNTTTGQCTNCQYNTTGFHCERCQNETYGDAKKQQCVDCLCDSTGSYNNVCDYKTGQCECKPNVGLRNCSKCEVSWLNPI</sequence>
<evidence type="ECO:0000256" key="3">
    <source>
        <dbReference type="ARBA" id="ARBA00022530"/>
    </source>
</evidence>
<dbReference type="OMA" id="NYSTKKA"/>
<dbReference type="PANTHER" id="PTHR10574:SF406">
    <property type="entry name" value="LAMININ SUBUNIT ALPHA 5"/>
    <property type="match status" value="1"/>
</dbReference>
<evidence type="ECO:0000259" key="12">
    <source>
        <dbReference type="PROSITE" id="PS50027"/>
    </source>
</evidence>
<feature type="disulfide bond" evidence="10">
    <location>
        <begin position="1678"/>
        <end position="1687"/>
    </location>
</feature>
<keyword evidence="8" id="KW-0325">Glycoprotein</keyword>
<evidence type="ECO:0000313" key="16">
    <source>
        <dbReference type="Proteomes" id="UP000001593"/>
    </source>
</evidence>
<evidence type="ECO:0000256" key="4">
    <source>
        <dbReference type="ARBA" id="ARBA00022729"/>
    </source>
</evidence>
<keyword evidence="4 11" id="KW-0732">Signal</keyword>
<feature type="disulfide bond" evidence="10">
    <location>
        <begin position="739"/>
        <end position="748"/>
    </location>
</feature>
<dbReference type="STRING" id="45351.A7S854"/>
<feature type="domain" description="Laminin EGF-like" evidence="12">
    <location>
        <begin position="1555"/>
        <end position="1604"/>
    </location>
</feature>
<accession>A7S854</accession>
<feature type="domain" description="Laminin EGF-like" evidence="12">
    <location>
        <begin position="718"/>
        <end position="765"/>
    </location>
</feature>
<dbReference type="PROSITE" id="PS51115">
    <property type="entry name" value="LAMININ_IVA"/>
    <property type="match status" value="1"/>
</dbReference>
<feature type="disulfide bond" evidence="10">
    <location>
        <begin position="1782"/>
        <end position="1791"/>
    </location>
</feature>
<dbReference type="Pfam" id="PF24973">
    <property type="entry name" value="EGF_LMN_ATRN"/>
    <property type="match status" value="2"/>
</dbReference>
<dbReference type="PROSITE" id="PS51117">
    <property type="entry name" value="LAMININ_NTER"/>
    <property type="match status" value="1"/>
</dbReference>
<dbReference type="InterPro" id="IPR008211">
    <property type="entry name" value="Laminin_N"/>
</dbReference>
<evidence type="ECO:0000256" key="9">
    <source>
        <dbReference type="ARBA" id="ARBA00023292"/>
    </source>
</evidence>
<feature type="chain" id="PRO_5002711828" evidence="11">
    <location>
        <begin position="24"/>
        <end position="1851"/>
    </location>
</feature>
<dbReference type="FunFam" id="2.10.25.10:FF:000011">
    <property type="entry name" value="Cadherin EGF LAG seven-pass G-type receptor"/>
    <property type="match status" value="1"/>
</dbReference>
<evidence type="ECO:0000256" key="10">
    <source>
        <dbReference type="PROSITE-ProRule" id="PRU00460"/>
    </source>
</evidence>
<organism evidence="15 16">
    <name type="scientific">Nematostella vectensis</name>
    <name type="common">Starlet sea anemone</name>
    <dbReference type="NCBI Taxonomy" id="45351"/>
    <lineage>
        <taxon>Eukaryota</taxon>
        <taxon>Metazoa</taxon>
        <taxon>Cnidaria</taxon>
        <taxon>Anthozoa</taxon>
        <taxon>Hexacorallia</taxon>
        <taxon>Actiniaria</taxon>
        <taxon>Edwardsiidae</taxon>
        <taxon>Nematostella</taxon>
    </lineage>
</organism>
<keyword evidence="6" id="KW-0084">Basement membrane</keyword>
<feature type="domain" description="Laminin IV type A" evidence="13">
    <location>
        <begin position="1350"/>
        <end position="1543"/>
    </location>
</feature>
<proteinExistence type="predicted"/>
<gene>
    <name evidence="15" type="ORF">NEMVEDRAFT_v1g208267</name>
</gene>
<dbReference type="SMART" id="SM00136">
    <property type="entry name" value="LamNT"/>
    <property type="match status" value="1"/>
</dbReference>
<dbReference type="HOGENOM" id="CLU_236886_0_0_1"/>
<dbReference type="PROSITE" id="PS01248">
    <property type="entry name" value="EGF_LAM_1"/>
    <property type="match status" value="4"/>
</dbReference>
<dbReference type="SUPFAM" id="SSF49785">
    <property type="entry name" value="Galactose-binding domain-like"/>
    <property type="match status" value="1"/>
</dbReference>
<evidence type="ECO:0000256" key="5">
    <source>
        <dbReference type="ARBA" id="ARBA00022737"/>
    </source>
</evidence>
<keyword evidence="3" id="KW-0272">Extracellular matrix</keyword>
<evidence type="ECO:0000256" key="2">
    <source>
        <dbReference type="ARBA" id="ARBA00022525"/>
    </source>
</evidence>
<reference evidence="15 16" key="1">
    <citation type="journal article" date="2007" name="Science">
        <title>Sea anemone genome reveals ancestral eumetazoan gene repertoire and genomic organization.</title>
        <authorList>
            <person name="Putnam N.H."/>
            <person name="Srivastava M."/>
            <person name="Hellsten U."/>
            <person name="Dirks B."/>
            <person name="Chapman J."/>
            <person name="Salamov A."/>
            <person name="Terry A."/>
            <person name="Shapiro H."/>
            <person name="Lindquist E."/>
            <person name="Kapitonov V.V."/>
            <person name="Jurka J."/>
            <person name="Genikhovich G."/>
            <person name="Grigoriev I.V."/>
            <person name="Lucas S.M."/>
            <person name="Steele R.E."/>
            <person name="Finnerty J.R."/>
            <person name="Technau U."/>
            <person name="Martindale M.Q."/>
            <person name="Rokhsar D.S."/>
        </authorList>
    </citation>
    <scope>NUCLEOTIDE SEQUENCE [LARGE SCALE GENOMIC DNA]</scope>
    <source>
        <strain evidence="16">CH2 X CH6</strain>
    </source>
</reference>
<feature type="signal peptide" evidence="11">
    <location>
        <begin position="1"/>
        <end position="23"/>
    </location>
</feature>
<feature type="domain" description="Laminin EGF-like" evidence="12">
    <location>
        <begin position="388"/>
        <end position="454"/>
    </location>
</feature>
<keyword evidence="16" id="KW-1185">Reference proteome</keyword>
<dbReference type="GO" id="GO:0009888">
    <property type="term" value="P:tissue development"/>
    <property type="evidence" value="ECO:0000318"/>
    <property type="project" value="GO_Central"/>
</dbReference>
<evidence type="ECO:0000259" key="13">
    <source>
        <dbReference type="PROSITE" id="PS51115"/>
    </source>
</evidence>
<dbReference type="Proteomes" id="UP000001593">
    <property type="component" value="Unassembled WGS sequence"/>
</dbReference>
<evidence type="ECO:0000256" key="11">
    <source>
        <dbReference type="SAM" id="SignalP"/>
    </source>
</evidence>
<feature type="domain" description="Laminin EGF-like" evidence="12">
    <location>
        <begin position="1763"/>
        <end position="1812"/>
    </location>
</feature>
<evidence type="ECO:0000313" key="15">
    <source>
        <dbReference type="EMBL" id="EDO40131.1"/>
    </source>
</evidence>
<dbReference type="InterPro" id="IPR002049">
    <property type="entry name" value="LE_dom"/>
</dbReference>
<dbReference type="InParanoid" id="A7S854"/>
<feature type="disulfide bond" evidence="10">
    <location>
        <begin position="1574"/>
        <end position="1583"/>
    </location>
</feature>
<dbReference type="SMART" id="SM00180">
    <property type="entry name" value="EGF_Lam"/>
    <property type="match status" value="11"/>
</dbReference>
<dbReference type="FunFam" id="2.10.25.10:FF:000090">
    <property type="entry name" value="laminin subunit alpha"/>
    <property type="match status" value="1"/>
</dbReference>
<feature type="disulfide bond" evidence="10">
    <location>
        <begin position="425"/>
        <end position="434"/>
    </location>
</feature>
<keyword evidence="2" id="KW-0964">Secreted</keyword>
<dbReference type="Gene3D" id="2.10.25.10">
    <property type="entry name" value="Laminin"/>
    <property type="match status" value="10"/>
</dbReference>
<evidence type="ECO:0000256" key="6">
    <source>
        <dbReference type="ARBA" id="ARBA00022869"/>
    </source>
</evidence>
<dbReference type="CDD" id="cd00055">
    <property type="entry name" value="EGF_Lam"/>
    <property type="match status" value="10"/>
</dbReference>
<comment type="subcellular location">
    <subcellularLocation>
        <location evidence="1">Secreted</location>
        <location evidence="1">Extracellular space</location>
        <location evidence="1">Extracellular matrix</location>
        <location evidence="1">Basement membrane</location>
    </subcellularLocation>
</comment>
<dbReference type="EMBL" id="DS469596">
    <property type="protein sequence ID" value="EDO40131.1"/>
    <property type="molecule type" value="Genomic_DNA"/>
</dbReference>
<keyword evidence="5" id="KW-0677">Repeat</keyword>
<feature type="disulfide bond" evidence="10">
    <location>
        <begin position="718"/>
        <end position="730"/>
    </location>
</feature>
<dbReference type="InterPro" id="IPR056863">
    <property type="entry name" value="LMN_ATRN_NET-like_EGF"/>
</dbReference>
<keyword evidence="7 10" id="KW-1015">Disulfide bond</keyword>
<dbReference type="FunFam" id="2.10.25.10:FF:000106">
    <property type="entry name" value="Heparan sulfate proteoglycan 2"/>
    <property type="match status" value="2"/>
</dbReference>
<dbReference type="PROSITE" id="PS50027">
    <property type="entry name" value="EGF_LAM_2"/>
    <property type="match status" value="6"/>
</dbReference>
<dbReference type="InterPro" id="IPR000034">
    <property type="entry name" value="Laminin_IV"/>
</dbReference>
<dbReference type="InterPro" id="IPR008979">
    <property type="entry name" value="Galactose-bd-like_sf"/>
</dbReference>
<dbReference type="InterPro" id="IPR050440">
    <property type="entry name" value="Laminin/Netrin_ECM"/>
</dbReference>
<feature type="domain" description="Laminin N-terminal" evidence="14">
    <location>
        <begin position="19"/>
        <end position="255"/>
    </location>
</feature>
<dbReference type="GO" id="GO:0005604">
    <property type="term" value="C:basement membrane"/>
    <property type="evidence" value="ECO:0000318"/>
    <property type="project" value="GO_Central"/>
</dbReference>
<dbReference type="SUPFAM" id="SSF57196">
    <property type="entry name" value="EGF/Laminin"/>
    <property type="match status" value="11"/>
</dbReference>
<dbReference type="Gene3D" id="2.60.120.260">
    <property type="entry name" value="Galactose-binding domain-like"/>
    <property type="match status" value="1"/>
</dbReference>
<keyword evidence="9 10" id="KW-0424">Laminin EGF-like domain</keyword>
<protein>
    <submittedName>
        <fullName evidence="15">Uncharacterized protein</fullName>
    </submittedName>
</protein>
<feature type="domain" description="Laminin EGF-like" evidence="12">
    <location>
        <begin position="1659"/>
        <end position="1708"/>
    </location>
</feature>
<dbReference type="FunFam" id="2.10.25.10:FF:000094">
    <property type="entry name" value="Laminin subunit alpha-2"/>
    <property type="match status" value="1"/>
</dbReference>
<dbReference type="eggNOG" id="KOG0994">
    <property type="taxonomic scope" value="Eukaryota"/>
</dbReference>
<dbReference type="FunFam" id="2.10.25.10:FF:000069">
    <property type="entry name" value="Laminin subunit alpha 1"/>
    <property type="match status" value="1"/>
</dbReference>
<dbReference type="eggNOG" id="KOG1836">
    <property type="taxonomic scope" value="Eukaryota"/>
</dbReference>
<dbReference type="Pfam" id="PF00052">
    <property type="entry name" value="Laminin_B"/>
    <property type="match status" value="1"/>
</dbReference>
<name>A7S854_NEMVE</name>
<evidence type="ECO:0000256" key="7">
    <source>
        <dbReference type="ARBA" id="ARBA00023157"/>
    </source>
</evidence>